<keyword evidence="3" id="KW-1185">Reference proteome</keyword>
<evidence type="ECO:0000313" key="2">
    <source>
        <dbReference type="EMBL" id="PVU95057.1"/>
    </source>
</evidence>
<gene>
    <name evidence="2" type="ORF">BB561_002078</name>
</gene>
<proteinExistence type="predicted"/>
<protein>
    <submittedName>
        <fullName evidence="2">Uncharacterized protein</fullName>
    </submittedName>
</protein>
<dbReference type="AlphaFoldDB" id="A0A2T9YRV0"/>
<feature type="compositionally biased region" description="Basic and acidic residues" evidence="1">
    <location>
        <begin position="208"/>
        <end position="220"/>
    </location>
</feature>
<reference evidence="2 3" key="1">
    <citation type="journal article" date="2018" name="MBio">
        <title>Comparative Genomics Reveals the Core Gene Toolbox for the Fungus-Insect Symbiosis.</title>
        <authorList>
            <person name="Wang Y."/>
            <person name="Stata M."/>
            <person name="Wang W."/>
            <person name="Stajich J.E."/>
            <person name="White M.M."/>
            <person name="Moncalvo J.M."/>
        </authorList>
    </citation>
    <scope>NUCLEOTIDE SEQUENCE [LARGE SCALE GENOMIC DNA]</scope>
    <source>
        <strain evidence="2 3">SWE-8-4</strain>
    </source>
</reference>
<organism evidence="2 3">
    <name type="scientific">Smittium simulii</name>
    <dbReference type="NCBI Taxonomy" id="133385"/>
    <lineage>
        <taxon>Eukaryota</taxon>
        <taxon>Fungi</taxon>
        <taxon>Fungi incertae sedis</taxon>
        <taxon>Zoopagomycota</taxon>
        <taxon>Kickxellomycotina</taxon>
        <taxon>Harpellomycetes</taxon>
        <taxon>Harpellales</taxon>
        <taxon>Legeriomycetaceae</taxon>
        <taxon>Smittium</taxon>
    </lineage>
</organism>
<comment type="caution">
    <text evidence="2">The sequence shown here is derived from an EMBL/GenBank/DDBJ whole genome shotgun (WGS) entry which is preliminary data.</text>
</comment>
<feature type="region of interest" description="Disordered" evidence="1">
    <location>
        <begin position="201"/>
        <end position="249"/>
    </location>
</feature>
<evidence type="ECO:0000313" key="3">
    <source>
        <dbReference type="Proteomes" id="UP000245383"/>
    </source>
</evidence>
<sequence>MEYTPEKTNVIADALSRKAYEVNKIKINDNKIEFIELNNVTYKKLNGKLLENINKNKINKTIKKYYKPLAICRNIPFTPPTTTHYGKINLPHNEVESLFKKHERTHKYIDQKLSRAQVQGRHKGTPTQLHPLPVANKATRETSFSHQNFTILLVYEQDPQIPGNPLPPERLTNELSEYESIIERVNALHIIRKKAIEKQERARKKKISNHEKENKVKKIFQEMSTHPPQQISPSLQQETDNSETLGLTR</sequence>
<accession>A0A2T9YRV0</accession>
<evidence type="ECO:0000256" key="1">
    <source>
        <dbReference type="SAM" id="MobiDB-lite"/>
    </source>
</evidence>
<dbReference type="EMBL" id="MBFR01000066">
    <property type="protein sequence ID" value="PVU95057.1"/>
    <property type="molecule type" value="Genomic_DNA"/>
</dbReference>
<feature type="compositionally biased region" description="Polar residues" evidence="1">
    <location>
        <begin position="222"/>
        <end position="249"/>
    </location>
</feature>
<name>A0A2T9YRV0_9FUNG</name>
<dbReference type="Proteomes" id="UP000245383">
    <property type="component" value="Unassembled WGS sequence"/>
</dbReference>